<keyword evidence="2" id="KW-1185">Reference proteome</keyword>
<comment type="caution">
    <text evidence="1">The sequence shown here is derived from an EMBL/GenBank/DDBJ whole genome shotgun (WGS) entry which is preliminary data.</text>
</comment>
<dbReference type="InterPro" id="IPR043502">
    <property type="entry name" value="DNA/RNA_pol_sf"/>
</dbReference>
<evidence type="ECO:0000313" key="2">
    <source>
        <dbReference type="Proteomes" id="UP000198211"/>
    </source>
</evidence>
<evidence type="ECO:0000313" key="1">
    <source>
        <dbReference type="EMBL" id="OWZ12737.1"/>
    </source>
</evidence>
<dbReference type="SUPFAM" id="SSF56672">
    <property type="entry name" value="DNA/RNA polymerases"/>
    <property type="match status" value="1"/>
</dbReference>
<dbReference type="InterPro" id="IPR051320">
    <property type="entry name" value="Viral_Replic_Matur_Polypro"/>
</dbReference>
<accession>A0A225W6Y3</accession>
<reference evidence="2" key="1">
    <citation type="submission" date="2017-03" db="EMBL/GenBank/DDBJ databases">
        <title>Phytopthora megakarya and P. palmivora, two closely related causual agents of cacao black pod achieved similar genome size and gene model numbers by different mechanisms.</title>
        <authorList>
            <person name="Ali S."/>
            <person name="Shao J."/>
            <person name="Larry D.J."/>
            <person name="Kronmiller B."/>
            <person name="Shen D."/>
            <person name="Strem M.D."/>
            <person name="Melnick R.L."/>
            <person name="Guiltinan M.J."/>
            <person name="Tyler B.M."/>
            <person name="Meinhardt L.W."/>
            <person name="Bailey B.A."/>
        </authorList>
    </citation>
    <scope>NUCLEOTIDE SEQUENCE [LARGE SCALE GENOMIC DNA]</scope>
    <source>
        <strain evidence="2">zdho120</strain>
    </source>
</reference>
<gene>
    <name evidence="1" type="ORF">PHMEG_00014051</name>
</gene>
<dbReference type="Proteomes" id="UP000198211">
    <property type="component" value="Unassembled WGS sequence"/>
</dbReference>
<dbReference type="EMBL" id="NBNE01001766">
    <property type="protein sequence ID" value="OWZ12737.1"/>
    <property type="molecule type" value="Genomic_DNA"/>
</dbReference>
<dbReference type="Gene3D" id="3.30.70.270">
    <property type="match status" value="2"/>
</dbReference>
<dbReference type="InterPro" id="IPR043128">
    <property type="entry name" value="Rev_trsase/Diguanyl_cyclase"/>
</dbReference>
<dbReference type="PANTHER" id="PTHR33064">
    <property type="entry name" value="POL PROTEIN"/>
    <property type="match status" value="1"/>
</dbReference>
<dbReference type="AlphaFoldDB" id="A0A225W6Y3"/>
<sequence length="259" mass="29220">MTIDTRQVNERTEVMPWPMPVLVVVIGELEGATYSSRLIGFGFAGTGSYHCILIPKNCTLSSLIVEIILRPKCPWVLAYCQWVVEEIFGGILGVCMLAWLDDILGFAESEDALLDVLDKLIWIEIHAKKCKFFVRDVKWCGRMTSGERVKHCPERVQGLVEMRHPVTAAELQQFLCTVNWVRQSIPEFTRITSKLYDVLDRAIKTVDSHKNAQLSKVLLADVGCGTEETSRLETFRVALLAMAPLPHPIPESKLCLYTL</sequence>
<dbReference type="PANTHER" id="PTHR33064:SF37">
    <property type="entry name" value="RIBONUCLEASE H"/>
    <property type="match status" value="1"/>
</dbReference>
<organism evidence="1 2">
    <name type="scientific">Phytophthora megakarya</name>
    <dbReference type="NCBI Taxonomy" id="4795"/>
    <lineage>
        <taxon>Eukaryota</taxon>
        <taxon>Sar</taxon>
        <taxon>Stramenopiles</taxon>
        <taxon>Oomycota</taxon>
        <taxon>Peronosporomycetes</taxon>
        <taxon>Peronosporales</taxon>
        <taxon>Peronosporaceae</taxon>
        <taxon>Phytophthora</taxon>
    </lineage>
</organism>
<proteinExistence type="predicted"/>
<dbReference type="OrthoDB" id="117615at2759"/>
<protein>
    <submittedName>
        <fullName evidence="1">Retroelement</fullName>
    </submittedName>
</protein>
<name>A0A225W6Y3_9STRA</name>